<accession>A0A5C3MJA0</accession>
<dbReference type="EMBL" id="ML213542">
    <property type="protein sequence ID" value="TFK45489.1"/>
    <property type="molecule type" value="Genomic_DNA"/>
</dbReference>
<evidence type="ECO:0000256" key="1">
    <source>
        <dbReference type="SAM" id="MobiDB-lite"/>
    </source>
</evidence>
<dbReference type="AlphaFoldDB" id="A0A5C3MJA0"/>
<protein>
    <submittedName>
        <fullName evidence="2">Uncharacterized protein</fullName>
    </submittedName>
</protein>
<name>A0A5C3MJA0_9AGAM</name>
<keyword evidence="3" id="KW-1185">Reference proteome</keyword>
<organism evidence="2 3">
    <name type="scientific">Heliocybe sulcata</name>
    <dbReference type="NCBI Taxonomy" id="5364"/>
    <lineage>
        <taxon>Eukaryota</taxon>
        <taxon>Fungi</taxon>
        <taxon>Dikarya</taxon>
        <taxon>Basidiomycota</taxon>
        <taxon>Agaricomycotina</taxon>
        <taxon>Agaricomycetes</taxon>
        <taxon>Gloeophyllales</taxon>
        <taxon>Gloeophyllaceae</taxon>
        <taxon>Heliocybe</taxon>
    </lineage>
</organism>
<reference evidence="2 3" key="1">
    <citation type="journal article" date="2019" name="Nat. Ecol. Evol.">
        <title>Megaphylogeny resolves global patterns of mushroom evolution.</title>
        <authorList>
            <person name="Varga T."/>
            <person name="Krizsan K."/>
            <person name="Foldi C."/>
            <person name="Dima B."/>
            <person name="Sanchez-Garcia M."/>
            <person name="Sanchez-Ramirez S."/>
            <person name="Szollosi G.J."/>
            <person name="Szarkandi J.G."/>
            <person name="Papp V."/>
            <person name="Albert L."/>
            <person name="Andreopoulos W."/>
            <person name="Angelini C."/>
            <person name="Antonin V."/>
            <person name="Barry K.W."/>
            <person name="Bougher N.L."/>
            <person name="Buchanan P."/>
            <person name="Buyck B."/>
            <person name="Bense V."/>
            <person name="Catcheside P."/>
            <person name="Chovatia M."/>
            <person name="Cooper J."/>
            <person name="Damon W."/>
            <person name="Desjardin D."/>
            <person name="Finy P."/>
            <person name="Geml J."/>
            <person name="Haridas S."/>
            <person name="Hughes K."/>
            <person name="Justo A."/>
            <person name="Karasinski D."/>
            <person name="Kautmanova I."/>
            <person name="Kiss B."/>
            <person name="Kocsube S."/>
            <person name="Kotiranta H."/>
            <person name="LaButti K.M."/>
            <person name="Lechner B.E."/>
            <person name="Liimatainen K."/>
            <person name="Lipzen A."/>
            <person name="Lukacs Z."/>
            <person name="Mihaltcheva S."/>
            <person name="Morgado L.N."/>
            <person name="Niskanen T."/>
            <person name="Noordeloos M.E."/>
            <person name="Ohm R.A."/>
            <person name="Ortiz-Santana B."/>
            <person name="Ovrebo C."/>
            <person name="Racz N."/>
            <person name="Riley R."/>
            <person name="Savchenko A."/>
            <person name="Shiryaev A."/>
            <person name="Soop K."/>
            <person name="Spirin V."/>
            <person name="Szebenyi C."/>
            <person name="Tomsovsky M."/>
            <person name="Tulloss R.E."/>
            <person name="Uehling J."/>
            <person name="Grigoriev I.V."/>
            <person name="Vagvolgyi C."/>
            <person name="Papp T."/>
            <person name="Martin F.M."/>
            <person name="Miettinen O."/>
            <person name="Hibbett D.S."/>
            <person name="Nagy L.G."/>
        </authorList>
    </citation>
    <scope>NUCLEOTIDE SEQUENCE [LARGE SCALE GENOMIC DNA]</scope>
    <source>
        <strain evidence="2 3">OMC1185</strain>
    </source>
</reference>
<feature type="region of interest" description="Disordered" evidence="1">
    <location>
        <begin position="1"/>
        <end position="58"/>
    </location>
</feature>
<gene>
    <name evidence="2" type="ORF">OE88DRAFT_1669207</name>
</gene>
<evidence type="ECO:0000313" key="3">
    <source>
        <dbReference type="Proteomes" id="UP000305948"/>
    </source>
</evidence>
<proteinExistence type="predicted"/>
<evidence type="ECO:0000313" key="2">
    <source>
        <dbReference type="EMBL" id="TFK45489.1"/>
    </source>
</evidence>
<dbReference type="Proteomes" id="UP000305948">
    <property type="component" value="Unassembled WGS sequence"/>
</dbReference>
<sequence>MIDGRPTARIPSSGNSPIHVKTPATSFGFATASKRRTAPNRLESPPAIRGVPRHPVRR</sequence>